<evidence type="ECO:0000259" key="1">
    <source>
        <dbReference type="Pfam" id="PF12680"/>
    </source>
</evidence>
<dbReference type="SUPFAM" id="SSF54427">
    <property type="entry name" value="NTF2-like"/>
    <property type="match status" value="1"/>
</dbReference>
<protein>
    <submittedName>
        <fullName evidence="2">Nuclear transport factor 2 family protein</fullName>
    </submittedName>
</protein>
<dbReference type="Pfam" id="PF12680">
    <property type="entry name" value="SnoaL_2"/>
    <property type="match status" value="1"/>
</dbReference>
<dbReference type="InterPro" id="IPR037401">
    <property type="entry name" value="SnoaL-like"/>
</dbReference>
<dbReference type="Gene3D" id="3.10.450.50">
    <property type="match status" value="1"/>
</dbReference>
<accession>A0ABV5TQX9</accession>
<dbReference type="EMBL" id="JBHMBS010000033">
    <property type="protein sequence ID" value="MFB9681422.1"/>
    <property type="molecule type" value="Genomic_DNA"/>
</dbReference>
<name>A0ABV5TQX9_9ACTN</name>
<sequence>MSDVPTVPDAVRRYFELATLPDQDAYFALFADDATVEDEGAEHHGIASIRAWRTGVPTVTYTVTGVGLTGDGATLVTADISGDFPGSPVTLRFHFEYGEDGRVRVLRIRP</sequence>
<evidence type="ECO:0000313" key="2">
    <source>
        <dbReference type="EMBL" id="MFB9681422.1"/>
    </source>
</evidence>
<reference evidence="2 3" key="1">
    <citation type="submission" date="2024-09" db="EMBL/GenBank/DDBJ databases">
        <authorList>
            <person name="Sun Q."/>
            <person name="Mori K."/>
        </authorList>
    </citation>
    <scope>NUCLEOTIDE SEQUENCE [LARGE SCALE GENOMIC DNA]</scope>
    <source>
        <strain evidence="2 3">JCM 3028</strain>
    </source>
</reference>
<organism evidence="2 3">
    <name type="scientific">Streptosporangium vulgare</name>
    <dbReference type="NCBI Taxonomy" id="46190"/>
    <lineage>
        <taxon>Bacteria</taxon>
        <taxon>Bacillati</taxon>
        <taxon>Actinomycetota</taxon>
        <taxon>Actinomycetes</taxon>
        <taxon>Streptosporangiales</taxon>
        <taxon>Streptosporangiaceae</taxon>
        <taxon>Streptosporangium</taxon>
    </lineage>
</organism>
<dbReference type="Proteomes" id="UP001589610">
    <property type="component" value="Unassembled WGS sequence"/>
</dbReference>
<gene>
    <name evidence="2" type="ORF">ACFFRH_38590</name>
</gene>
<dbReference type="InterPro" id="IPR032710">
    <property type="entry name" value="NTF2-like_dom_sf"/>
</dbReference>
<comment type="caution">
    <text evidence="2">The sequence shown here is derived from an EMBL/GenBank/DDBJ whole genome shotgun (WGS) entry which is preliminary data.</text>
</comment>
<keyword evidence="3" id="KW-1185">Reference proteome</keyword>
<evidence type="ECO:0000313" key="3">
    <source>
        <dbReference type="Proteomes" id="UP001589610"/>
    </source>
</evidence>
<dbReference type="RefSeq" id="WP_344750059.1">
    <property type="nucleotide sequence ID" value="NZ_BAAAWW010000216.1"/>
</dbReference>
<feature type="domain" description="SnoaL-like" evidence="1">
    <location>
        <begin position="11"/>
        <end position="103"/>
    </location>
</feature>
<proteinExistence type="predicted"/>